<reference evidence="2" key="1">
    <citation type="submission" date="2022-10" db="EMBL/GenBank/DDBJ databases">
        <authorList>
            <person name="Chen Y."/>
            <person name="Dougan E. K."/>
            <person name="Chan C."/>
            <person name="Rhodes N."/>
            <person name="Thang M."/>
        </authorList>
    </citation>
    <scope>NUCLEOTIDE SEQUENCE</scope>
</reference>
<proteinExistence type="predicted"/>
<dbReference type="Proteomes" id="UP001152797">
    <property type="component" value="Unassembled WGS sequence"/>
</dbReference>
<comment type="caution">
    <text evidence="2">The sequence shown here is derived from an EMBL/GenBank/DDBJ whole genome shotgun (WGS) entry which is preliminary data.</text>
</comment>
<dbReference type="AlphaFoldDB" id="A0A9P1D5J9"/>
<dbReference type="EMBL" id="CAMXCT020003099">
    <property type="protein sequence ID" value="CAL1155776.1"/>
    <property type="molecule type" value="Genomic_DNA"/>
</dbReference>
<keyword evidence="4" id="KW-1185">Reference proteome</keyword>
<dbReference type="EMBL" id="CAMXCT030003099">
    <property type="protein sequence ID" value="CAL4789713.1"/>
    <property type="molecule type" value="Genomic_DNA"/>
</dbReference>
<keyword evidence="1" id="KW-0732">Signal</keyword>
<dbReference type="EMBL" id="CAMXCT010003099">
    <property type="protein sequence ID" value="CAI4002401.1"/>
    <property type="molecule type" value="Genomic_DNA"/>
</dbReference>
<sequence length="340" mass="37857">MLKCPKVLALCILMIIWTPTFKCNQEYQLFEFFAGNANLSKCARASGLTTASFDILFDAQKPGRSYGSNSMDILSDSGFALCLHSLLCSAEEFLATFAIKCSSWSAVNRGTSFRTPCTSIGYEEYESVYISNTMAGRLCLLLIVVTALGGAWFVEQPEQSVLEYFPPFQSLLAQIFEANRGTAVFRAKWYMAHYGGLSAKPHYAWGNSPHLSRLCLGPLLGRRAKQPYEGPLKVKTCKTYKNKKGETCYTGNSNLRKSEQYPVRFGFKIVDLYSDLVSSALGKTPVPKVTPKATESYEGMPDEIGALDYAQVINVFNYLRQGKDLIIPNQWSHLVPKPLL</sequence>
<protein>
    <submittedName>
        <fullName evidence="2">Uncharacterized protein</fullName>
    </submittedName>
</protein>
<accession>A0A9P1D5J9</accession>
<feature type="signal peptide" evidence="1">
    <location>
        <begin position="1"/>
        <end position="22"/>
    </location>
</feature>
<evidence type="ECO:0000256" key="1">
    <source>
        <dbReference type="SAM" id="SignalP"/>
    </source>
</evidence>
<feature type="chain" id="PRO_5043271163" evidence="1">
    <location>
        <begin position="23"/>
        <end position="340"/>
    </location>
</feature>
<reference evidence="3 4" key="2">
    <citation type="submission" date="2024-05" db="EMBL/GenBank/DDBJ databases">
        <authorList>
            <person name="Chen Y."/>
            <person name="Shah S."/>
            <person name="Dougan E. K."/>
            <person name="Thang M."/>
            <person name="Chan C."/>
        </authorList>
    </citation>
    <scope>NUCLEOTIDE SEQUENCE [LARGE SCALE GENOMIC DNA]</scope>
</reference>
<name>A0A9P1D5J9_9DINO</name>
<evidence type="ECO:0000313" key="3">
    <source>
        <dbReference type="EMBL" id="CAL4789713.1"/>
    </source>
</evidence>
<evidence type="ECO:0000313" key="2">
    <source>
        <dbReference type="EMBL" id="CAI4002401.1"/>
    </source>
</evidence>
<organism evidence="2">
    <name type="scientific">Cladocopium goreaui</name>
    <dbReference type="NCBI Taxonomy" id="2562237"/>
    <lineage>
        <taxon>Eukaryota</taxon>
        <taxon>Sar</taxon>
        <taxon>Alveolata</taxon>
        <taxon>Dinophyceae</taxon>
        <taxon>Suessiales</taxon>
        <taxon>Symbiodiniaceae</taxon>
        <taxon>Cladocopium</taxon>
    </lineage>
</organism>
<gene>
    <name evidence="2" type="ORF">C1SCF055_LOCUS28356</name>
</gene>
<evidence type="ECO:0000313" key="4">
    <source>
        <dbReference type="Proteomes" id="UP001152797"/>
    </source>
</evidence>